<proteinExistence type="inferred from homology"/>
<dbReference type="InParanoid" id="A0A5C3PQY2"/>
<organism evidence="3 4">
    <name type="scientific">Polyporus arcularius HHB13444</name>
    <dbReference type="NCBI Taxonomy" id="1314778"/>
    <lineage>
        <taxon>Eukaryota</taxon>
        <taxon>Fungi</taxon>
        <taxon>Dikarya</taxon>
        <taxon>Basidiomycota</taxon>
        <taxon>Agaricomycotina</taxon>
        <taxon>Agaricomycetes</taxon>
        <taxon>Polyporales</taxon>
        <taxon>Polyporaceae</taxon>
        <taxon>Polyporus</taxon>
    </lineage>
</organism>
<gene>
    <name evidence="3" type="ORF">K466DRAFT_595999</name>
</gene>
<dbReference type="Pfam" id="PF00144">
    <property type="entry name" value="Beta-lactamase"/>
    <property type="match status" value="1"/>
</dbReference>
<name>A0A5C3PQY2_9APHY</name>
<dbReference type="PANTHER" id="PTHR22935:SF95">
    <property type="entry name" value="BETA-LACTAMASE-LIKE 1-RELATED"/>
    <property type="match status" value="1"/>
</dbReference>
<reference evidence="3 4" key="1">
    <citation type="journal article" date="2019" name="Nat. Ecol. Evol.">
        <title>Megaphylogeny resolves global patterns of mushroom evolution.</title>
        <authorList>
            <person name="Varga T."/>
            <person name="Krizsan K."/>
            <person name="Foldi C."/>
            <person name="Dima B."/>
            <person name="Sanchez-Garcia M."/>
            <person name="Sanchez-Ramirez S."/>
            <person name="Szollosi G.J."/>
            <person name="Szarkandi J.G."/>
            <person name="Papp V."/>
            <person name="Albert L."/>
            <person name="Andreopoulos W."/>
            <person name="Angelini C."/>
            <person name="Antonin V."/>
            <person name="Barry K.W."/>
            <person name="Bougher N.L."/>
            <person name="Buchanan P."/>
            <person name="Buyck B."/>
            <person name="Bense V."/>
            <person name="Catcheside P."/>
            <person name="Chovatia M."/>
            <person name="Cooper J."/>
            <person name="Damon W."/>
            <person name="Desjardin D."/>
            <person name="Finy P."/>
            <person name="Geml J."/>
            <person name="Haridas S."/>
            <person name="Hughes K."/>
            <person name="Justo A."/>
            <person name="Karasinski D."/>
            <person name="Kautmanova I."/>
            <person name="Kiss B."/>
            <person name="Kocsube S."/>
            <person name="Kotiranta H."/>
            <person name="LaButti K.M."/>
            <person name="Lechner B.E."/>
            <person name="Liimatainen K."/>
            <person name="Lipzen A."/>
            <person name="Lukacs Z."/>
            <person name="Mihaltcheva S."/>
            <person name="Morgado L.N."/>
            <person name="Niskanen T."/>
            <person name="Noordeloos M.E."/>
            <person name="Ohm R.A."/>
            <person name="Ortiz-Santana B."/>
            <person name="Ovrebo C."/>
            <person name="Racz N."/>
            <person name="Riley R."/>
            <person name="Savchenko A."/>
            <person name="Shiryaev A."/>
            <person name="Soop K."/>
            <person name="Spirin V."/>
            <person name="Szebenyi C."/>
            <person name="Tomsovsky M."/>
            <person name="Tulloss R.E."/>
            <person name="Uehling J."/>
            <person name="Grigoriev I.V."/>
            <person name="Vagvolgyi C."/>
            <person name="Papp T."/>
            <person name="Martin F.M."/>
            <person name="Miettinen O."/>
            <person name="Hibbett D.S."/>
            <person name="Nagy L.G."/>
        </authorList>
    </citation>
    <scope>NUCLEOTIDE SEQUENCE [LARGE SCALE GENOMIC DNA]</scope>
    <source>
        <strain evidence="3 4">HHB13444</strain>
    </source>
</reference>
<evidence type="ECO:0000259" key="2">
    <source>
        <dbReference type="Pfam" id="PF00144"/>
    </source>
</evidence>
<dbReference type="STRING" id="1314778.A0A5C3PQY2"/>
<sequence>MWNVLTTAVAAFALLLGGHYSGYLRIPVLEDTTVREDVERWSCRPFLPNLFSETPPSPDHPAVRDALSSVHTFFHTRFSKGDIDSLSVAVVTSKETLYESNFGVIRGNETETSPPTNSHSMYRIASVSKLFTALEGLILEQRGVISWDDPVGKYLKEFKYRLDGLDPNKPAPSVEETPITLFQLVTHMSGLGRDWPPGIVSGWPHSMYGGGPPPTNGNPFPTHESLLEAIARYHLTSPPASYPAYSNTGTGLLGVALASASSAAAGDASGTTYADLLQRDQFIPMGLNGSHFLTTEENKHLVVVPSVGPEVADQDFLDAMNPAGGQFSSLSDMITVTQTLLNANHPKSQISQYSLGKWLQTVHAFEEDDWTEIGFIWEIIKARDSNGRLRKIYWKLGAMAGYHTAIAFHPGTGYGVVVLMGGRYPDAAKLAYDTFEIMQPAIDKALANMAEELYVGEWVDVEPPSGSESSASIVIDKGTLYVEEFTLLGVHALKNFGAPGRLALRSSMRRDEFRIDTGIPGYNGEKHMGCYPYWNGQDLWGVRNNAAINAIYFTGSGEGRRLHVPALSLVLKRK</sequence>
<dbReference type="AlphaFoldDB" id="A0A5C3PQY2"/>
<dbReference type="Proteomes" id="UP000308197">
    <property type="component" value="Unassembled WGS sequence"/>
</dbReference>
<dbReference type="PANTHER" id="PTHR22935">
    <property type="entry name" value="PENICILLIN-BINDING PROTEIN"/>
    <property type="match status" value="1"/>
</dbReference>
<keyword evidence="4" id="KW-1185">Reference proteome</keyword>
<evidence type="ECO:0000256" key="1">
    <source>
        <dbReference type="ARBA" id="ARBA00038473"/>
    </source>
</evidence>
<dbReference type="Gene3D" id="3.40.710.10">
    <property type="entry name" value="DD-peptidase/beta-lactamase superfamily"/>
    <property type="match status" value="1"/>
</dbReference>
<evidence type="ECO:0000313" key="4">
    <source>
        <dbReference type="Proteomes" id="UP000308197"/>
    </source>
</evidence>
<protein>
    <submittedName>
        <fullName evidence="3">Beta-lactamase/transpeptidase-like protein</fullName>
    </submittedName>
</protein>
<dbReference type="InterPro" id="IPR051478">
    <property type="entry name" value="Beta-lactamase-like_AB/R"/>
</dbReference>
<dbReference type="EMBL" id="ML211017">
    <property type="protein sequence ID" value="TFK91577.1"/>
    <property type="molecule type" value="Genomic_DNA"/>
</dbReference>
<accession>A0A5C3PQY2</accession>
<feature type="domain" description="Beta-lactamase-related" evidence="2">
    <location>
        <begin position="80"/>
        <end position="432"/>
    </location>
</feature>
<dbReference type="SUPFAM" id="SSF56601">
    <property type="entry name" value="beta-lactamase/transpeptidase-like"/>
    <property type="match status" value="1"/>
</dbReference>
<comment type="similarity">
    <text evidence="1">Belongs to the beta-lactamase family.</text>
</comment>
<evidence type="ECO:0000313" key="3">
    <source>
        <dbReference type="EMBL" id="TFK91577.1"/>
    </source>
</evidence>
<dbReference type="InterPro" id="IPR001466">
    <property type="entry name" value="Beta-lactam-related"/>
</dbReference>
<dbReference type="InterPro" id="IPR012338">
    <property type="entry name" value="Beta-lactam/transpept-like"/>
</dbReference>